<organism evidence="1 2">
    <name type="scientific">Naganishia cerealis</name>
    <dbReference type="NCBI Taxonomy" id="610337"/>
    <lineage>
        <taxon>Eukaryota</taxon>
        <taxon>Fungi</taxon>
        <taxon>Dikarya</taxon>
        <taxon>Basidiomycota</taxon>
        <taxon>Agaricomycotina</taxon>
        <taxon>Tremellomycetes</taxon>
        <taxon>Filobasidiales</taxon>
        <taxon>Filobasidiaceae</taxon>
        <taxon>Naganishia</taxon>
    </lineage>
</organism>
<name>A0ACC2VLI3_9TREE</name>
<evidence type="ECO:0000313" key="1">
    <source>
        <dbReference type="EMBL" id="KAJ9099422.1"/>
    </source>
</evidence>
<evidence type="ECO:0000313" key="2">
    <source>
        <dbReference type="Proteomes" id="UP001241377"/>
    </source>
</evidence>
<keyword evidence="2" id="KW-1185">Reference proteome</keyword>
<dbReference type="Proteomes" id="UP001241377">
    <property type="component" value="Unassembled WGS sequence"/>
</dbReference>
<comment type="caution">
    <text evidence="1">The sequence shown here is derived from an EMBL/GenBank/DDBJ whole genome shotgun (WGS) entry which is preliminary data.</text>
</comment>
<reference evidence="1" key="1">
    <citation type="submission" date="2023-04" db="EMBL/GenBank/DDBJ databases">
        <title>Draft Genome sequencing of Naganishia species isolated from polar environments using Oxford Nanopore Technology.</title>
        <authorList>
            <person name="Leo P."/>
            <person name="Venkateswaran K."/>
        </authorList>
    </citation>
    <scope>NUCLEOTIDE SEQUENCE</scope>
    <source>
        <strain evidence="1">MNA-CCFEE 5261</strain>
    </source>
</reference>
<dbReference type="EMBL" id="JASBWR010000070">
    <property type="protein sequence ID" value="KAJ9099422.1"/>
    <property type="molecule type" value="Genomic_DNA"/>
</dbReference>
<gene>
    <name evidence="1" type="ORF">QFC19_006034</name>
</gene>
<proteinExistence type="predicted"/>
<sequence length="282" mass="31523">MDYRVNALVTEHLGFPATVVIDDVINAVNEIMYKCVAAMDTFLLERTDKFGAGDKKIISEEIQIGTAKLETLLESNVDKNFDKFELYALRNIFTIPQTLVEQGYVRLKHHSNVAVVSDDSEAAAADERIQNLIKKINQELTVRKIIRVQVVKAKKIIALLRKFQACILALEAGPNNDLLSPEAKTALKSISPVDQTFHFLITQVDDLIRQAHHLHDLFSGDIQLTEFPLSSRDRYIQMKSSKLLERVGLPSSPGDTAPAKIDNAISSTDLDIVNAIRESIEK</sequence>
<protein>
    <submittedName>
        <fullName evidence="1">Uncharacterized protein</fullName>
    </submittedName>
</protein>
<accession>A0ACC2VLI3</accession>